<name>A0A9P6NGJ9_9BASI</name>
<evidence type="ECO:0000313" key="1">
    <source>
        <dbReference type="EMBL" id="KAG0143628.1"/>
    </source>
</evidence>
<dbReference type="Proteomes" id="UP000886653">
    <property type="component" value="Unassembled WGS sequence"/>
</dbReference>
<proteinExistence type="predicted"/>
<protein>
    <submittedName>
        <fullName evidence="1">Uncharacterized protein</fullName>
    </submittedName>
</protein>
<keyword evidence="2" id="KW-1185">Reference proteome</keyword>
<dbReference type="AlphaFoldDB" id="A0A9P6NGJ9"/>
<sequence length="54" mass="6277">MSPNYNASTSKTLINQARNISHPYLQARAQLPTLVIYYKSTLKHFKNIDSMFFI</sequence>
<comment type="caution">
    <text evidence="1">The sequence shown here is derived from an EMBL/GenBank/DDBJ whole genome shotgun (WGS) entry which is preliminary data.</text>
</comment>
<dbReference type="EMBL" id="MU167314">
    <property type="protein sequence ID" value="KAG0143628.1"/>
    <property type="molecule type" value="Genomic_DNA"/>
</dbReference>
<evidence type="ECO:0000313" key="2">
    <source>
        <dbReference type="Proteomes" id="UP000886653"/>
    </source>
</evidence>
<feature type="non-terminal residue" evidence="1">
    <location>
        <position position="54"/>
    </location>
</feature>
<gene>
    <name evidence="1" type="ORF">CROQUDRAFT_660973</name>
</gene>
<organism evidence="1 2">
    <name type="scientific">Cronartium quercuum f. sp. fusiforme G11</name>
    <dbReference type="NCBI Taxonomy" id="708437"/>
    <lineage>
        <taxon>Eukaryota</taxon>
        <taxon>Fungi</taxon>
        <taxon>Dikarya</taxon>
        <taxon>Basidiomycota</taxon>
        <taxon>Pucciniomycotina</taxon>
        <taxon>Pucciniomycetes</taxon>
        <taxon>Pucciniales</taxon>
        <taxon>Coleosporiaceae</taxon>
        <taxon>Cronartium</taxon>
    </lineage>
</organism>
<reference evidence="1" key="1">
    <citation type="submission" date="2013-11" db="EMBL/GenBank/DDBJ databases">
        <title>Genome sequence of the fusiform rust pathogen reveals effectors for host alternation and coevolution with pine.</title>
        <authorList>
            <consortium name="DOE Joint Genome Institute"/>
            <person name="Smith K."/>
            <person name="Pendleton A."/>
            <person name="Kubisiak T."/>
            <person name="Anderson C."/>
            <person name="Salamov A."/>
            <person name="Aerts A."/>
            <person name="Riley R."/>
            <person name="Clum A."/>
            <person name="Lindquist E."/>
            <person name="Ence D."/>
            <person name="Campbell M."/>
            <person name="Kronenberg Z."/>
            <person name="Feau N."/>
            <person name="Dhillon B."/>
            <person name="Hamelin R."/>
            <person name="Burleigh J."/>
            <person name="Smith J."/>
            <person name="Yandell M."/>
            <person name="Nelson C."/>
            <person name="Grigoriev I."/>
            <person name="Davis J."/>
        </authorList>
    </citation>
    <scope>NUCLEOTIDE SEQUENCE</scope>
    <source>
        <strain evidence="1">G11</strain>
    </source>
</reference>
<accession>A0A9P6NGJ9</accession>